<dbReference type="AlphaFoldDB" id="A0A494WZ19"/>
<sequence length="94" mass="10844">MTKLERRDLLDDLSANRLSPDEAEQVYDWYMDNLTTADPPIVEMLGFSRKEWTAHAHGAPFEVIAKWRKYGWPNKCFLCGGGRSCPTTMDGFRM</sequence>
<accession>A0A494WZ19</accession>
<proteinExistence type="predicted"/>
<protein>
    <submittedName>
        <fullName evidence="1">Uncharacterized protein</fullName>
    </submittedName>
</protein>
<keyword evidence="2" id="KW-1185">Reference proteome</keyword>
<evidence type="ECO:0000313" key="2">
    <source>
        <dbReference type="Proteomes" id="UP000280434"/>
    </source>
</evidence>
<name>A0A494WZ19_9BURK</name>
<dbReference type="EMBL" id="RBZV01000026">
    <property type="protein sequence ID" value="RKP43282.1"/>
    <property type="molecule type" value="Genomic_DNA"/>
</dbReference>
<evidence type="ECO:0000313" key="1">
    <source>
        <dbReference type="EMBL" id="RKP43282.1"/>
    </source>
</evidence>
<comment type="caution">
    <text evidence="1">The sequence shown here is derived from an EMBL/GenBank/DDBJ whole genome shotgun (WGS) entry which is preliminary data.</text>
</comment>
<organism evidence="1 2">
    <name type="scientific">Trinickia fusca</name>
    <dbReference type="NCBI Taxonomy" id="2419777"/>
    <lineage>
        <taxon>Bacteria</taxon>
        <taxon>Pseudomonadati</taxon>
        <taxon>Pseudomonadota</taxon>
        <taxon>Betaproteobacteria</taxon>
        <taxon>Burkholderiales</taxon>
        <taxon>Burkholderiaceae</taxon>
        <taxon>Trinickia</taxon>
    </lineage>
</organism>
<reference evidence="1 2" key="1">
    <citation type="submission" date="2018-10" db="EMBL/GenBank/DDBJ databases">
        <title>Paraburkholderia sp. 7MK8-2, isolated from soil.</title>
        <authorList>
            <person name="Gao Z.-H."/>
            <person name="Qiu L.-H."/>
        </authorList>
    </citation>
    <scope>NUCLEOTIDE SEQUENCE [LARGE SCALE GENOMIC DNA]</scope>
    <source>
        <strain evidence="1 2">7MK8-2</strain>
    </source>
</reference>
<gene>
    <name evidence="1" type="ORF">D7S89_26865</name>
</gene>
<dbReference type="Proteomes" id="UP000280434">
    <property type="component" value="Unassembled WGS sequence"/>
</dbReference>